<evidence type="ECO:0000313" key="1">
    <source>
        <dbReference type="EMBL" id="CAH1427164.1"/>
    </source>
</evidence>
<keyword evidence="2" id="KW-1185">Reference proteome</keyword>
<protein>
    <submittedName>
        <fullName evidence="1">Uncharacterized protein</fullName>
    </submittedName>
</protein>
<comment type="caution">
    <text evidence="1">The sequence shown here is derived from an EMBL/GenBank/DDBJ whole genome shotgun (WGS) entry which is preliminary data.</text>
</comment>
<dbReference type="EMBL" id="CAKMRJ010002223">
    <property type="protein sequence ID" value="CAH1427164.1"/>
    <property type="molecule type" value="Genomic_DNA"/>
</dbReference>
<dbReference type="AlphaFoldDB" id="A0AAU9MGY1"/>
<dbReference type="Proteomes" id="UP001157418">
    <property type="component" value="Unassembled WGS sequence"/>
</dbReference>
<proteinExistence type="predicted"/>
<accession>A0AAU9MGY1</accession>
<name>A0AAU9MGY1_9ASTR</name>
<gene>
    <name evidence="1" type="ORF">LVIROSA_LOCUS14194</name>
</gene>
<reference evidence="1 2" key="1">
    <citation type="submission" date="2022-01" db="EMBL/GenBank/DDBJ databases">
        <authorList>
            <person name="Xiong W."/>
            <person name="Schranz E."/>
        </authorList>
    </citation>
    <scope>NUCLEOTIDE SEQUENCE [LARGE SCALE GENOMIC DNA]</scope>
</reference>
<evidence type="ECO:0000313" key="2">
    <source>
        <dbReference type="Proteomes" id="UP001157418"/>
    </source>
</evidence>
<organism evidence="1 2">
    <name type="scientific">Lactuca virosa</name>
    <dbReference type="NCBI Taxonomy" id="75947"/>
    <lineage>
        <taxon>Eukaryota</taxon>
        <taxon>Viridiplantae</taxon>
        <taxon>Streptophyta</taxon>
        <taxon>Embryophyta</taxon>
        <taxon>Tracheophyta</taxon>
        <taxon>Spermatophyta</taxon>
        <taxon>Magnoliopsida</taxon>
        <taxon>eudicotyledons</taxon>
        <taxon>Gunneridae</taxon>
        <taxon>Pentapetalae</taxon>
        <taxon>asterids</taxon>
        <taxon>campanulids</taxon>
        <taxon>Asterales</taxon>
        <taxon>Asteraceae</taxon>
        <taxon>Cichorioideae</taxon>
        <taxon>Cichorieae</taxon>
        <taxon>Lactucinae</taxon>
        <taxon>Lactuca</taxon>
    </lineage>
</organism>
<sequence>MHEPITALFSSQSTEAERLIHEEEPNDDEITNRFRSLVESIEQKQVKRLAVHSKNFEYEIRKLCDVAKENHDIFVKQVTQMKESVDLKVAEIKSDMSKEVEKIEKNYTLLHSKVDVVATAITKLFDFNTEYSNKLEVMLEKYSQISH</sequence>